<feature type="transmembrane region" description="Helical" evidence="1">
    <location>
        <begin position="58"/>
        <end position="81"/>
    </location>
</feature>
<accession>A0A1B2DGQ0</accession>
<evidence type="ECO:0000256" key="1">
    <source>
        <dbReference type="SAM" id="Phobius"/>
    </source>
</evidence>
<sequence length="128" mass="14245">MRRAILLSLIFSLIGNTLYYATAYSVTVLNGVITLLVLIGVLYTIAIVRSFSGRYWYFPLFIPVLWVPLTVILTYGLGLLFPLSDEATSRGLLVIYIHGLNLCTVAASAFMGMFVKGLLYILGRMNKE</sequence>
<organism evidence="2">
    <name type="scientific">Paenibacillus sp. BIHB 4019</name>
    <dbReference type="NCBI Taxonomy" id="1870819"/>
    <lineage>
        <taxon>Bacteria</taxon>
        <taxon>Bacillati</taxon>
        <taxon>Bacillota</taxon>
        <taxon>Bacilli</taxon>
        <taxon>Bacillales</taxon>
        <taxon>Paenibacillaceae</taxon>
        <taxon>Paenibacillus</taxon>
    </lineage>
</organism>
<feature type="transmembrane region" description="Helical" evidence="1">
    <location>
        <begin position="93"/>
        <end position="122"/>
    </location>
</feature>
<keyword evidence="1" id="KW-0472">Membrane</keyword>
<feature type="transmembrane region" description="Helical" evidence="1">
    <location>
        <begin position="33"/>
        <end position="51"/>
    </location>
</feature>
<dbReference type="EMBL" id="CP016808">
    <property type="protein sequence ID" value="ANY66876.1"/>
    <property type="molecule type" value="Genomic_DNA"/>
</dbReference>
<gene>
    <name evidence="2" type="ORF">BBD42_10655</name>
</gene>
<keyword evidence="1" id="KW-0812">Transmembrane</keyword>
<evidence type="ECO:0000313" key="2">
    <source>
        <dbReference type="EMBL" id="ANY66876.1"/>
    </source>
</evidence>
<name>A0A1B2DGQ0_9BACL</name>
<keyword evidence="1" id="KW-1133">Transmembrane helix</keyword>
<dbReference type="AlphaFoldDB" id="A0A1B2DGQ0"/>
<protein>
    <submittedName>
        <fullName evidence="2">Uncharacterized protein</fullName>
    </submittedName>
</protein>
<proteinExistence type="predicted"/>
<reference evidence="2" key="1">
    <citation type="submission" date="2016-08" db="EMBL/GenBank/DDBJ databases">
        <title>Complete Genome Seqeunce of Paenibacillus sp. BIHB 4019 from tea rhizoplane.</title>
        <authorList>
            <person name="Thakur R."/>
            <person name="Swarnkar M.K."/>
            <person name="Gulati A."/>
        </authorList>
    </citation>
    <scope>NUCLEOTIDE SEQUENCE [LARGE SCALE GENOMIC DNA]</scope>
    <source>
        <strain evidence="2">BIHB4019</strain>
    </source>
</reference>